<dbReference type="EMBL" id="JACGWM010000010">
    <property type="protein sequence ID" value="KAL0347334.1"/>
    <property type="molecule type" value="Genomic_DNA"/>
</dbReference>
<dbReference type="GO" id="GO:0006623">
    <property type="term" value="P:protein targeting to vacuole"/>
    <property type="evidence" value="ECO:0007669"/>
    <property type="project" value="TreeGrafter"/>
</dbReference>
<organism evidence="3">
    <name type="scientific">Sesamum calycinum</name>
    <dbReference type="NCBI Taxonomy" id="2727403"/>
    <lineage>
        <taxon>Eukaryota</taxon>
        <taxon>Viridiplantae</taxon>
        <taxon>Streptophyta</taxon>
        <taxon>Embryophyta</taxon>
        <taxon>Tracheophyta</taxon>
        <taxon>Spermatophyta</taxon>
        <taxon>Magnoliopsida</taxon>
        <taxon>eudicotyledons</taxon>
        <taxon>Gunneridae</taxon>
        <taxon>Pentapetalae</taxon>
        <taxon>asterids</taxon>
        <taxon>lamiids</taxon>
        <taxon>Lamiales</taxon>
        <taxon>Pedaliaceae</taxon>
        <taxon>Sesamum</taxon>
    </lineage>
</organism>
<dbReference type="AlphaFoldDB" id="A0AAW2NXG9"/>
<reference evidence="3" key="2">
    <citation type="journal article" date="2024" name="Plant">
        <title>Genomic evolution and insights into agronomic trait innovations of Sesamum species.</title>
        <authorList>
            <person name="Miao H."/>
            <person name="Wang L."/>
            <person name="Qu L."/>
            <person name="Liu H."/>
            <person name="Sun Y."/>
            <person name="Le M."/>
            <person name="Wang Q."/>
            <person name="Wei S."/>
            <person name="Zheng Y."/>
            <person name="Lin W."/>
            <person name="Duan Y."/>
            <person name="Cao H."/>
            <person name="Xiong S."/>
            <person name="Wang X."/>
            <person name="Wei L."/>
            <person name="Li C."/>
            <person name="Ma Q."/>
            <person name="Ju M."/>
            <person name="Zhao R."/>
            <person name="Li G."/>
            <person name="Mu C."/>
            <person name="Tian Q."/>
            <person name="Mei H."/>
            <person name="Zhang T."/>
            <person name="Gao T."/>
            <person name="Zhang H."/>
        </authorList>
    </citation>
    <scope>NUCLEOTIDE SEQUENCE</scope>
    <source>
        <strain evidence="3">KEN8</strain>
    </source>
</reference>
<protein>
    <submittedName>
        <fullName evidence="3">Transcription factor CYCLOIDEA</fullName>
    </submittedName>
</protein>
<dbReference type="Pfam" id="PF03634">
    <property type="entry name" value="TCP"/>
    <property type="match status" value="1"/>
</dbReference>
<dbReference type="PANTHER" id="PTHR14534">
    <property type="entry name" value="VACUOLAR IMPORT AND DEGRADATION PROTEIN 24"/>
    <property type="match status" value="1"/>
</dbReference>
<feature type="domain" description="TCP" evidence="2">
    <location>
        <begin position="277"/>
        <end position="333"/>
    </location>
</feature>
<sequence>MHYTSALFSFKCWAGVLRTQNVSSLQKDEAWRVNVRIQGCDLDHGYLCGTMEALNVPMADTPVVTFWEGEIVDTKNYTFFTGKWGATAEDDIKHWTKFPSFSPLLSQVEVDGGKSLDLSIYPYIFMRWKEQYFVNVGTDCGLTIAGFYYVCFSCSDGSINGFYYDPNSRITTLTQTIKLALERYRNLLQVGLRGARTRTCSSRFHLLFTHEPMVPSVDLNGGEILLHHHPDMFSGHYLTANSSVVEAAALYNQDVGGLNEDPVSAMANAFQRKQAVKKDRHSKIFTSQGPRDRRVRLSIGIARKFFDLQEMLGSSGNNVSCLRANAGVREPTLHCPVSNEAANGDLIQESIVITRKSKNPSFFGSQQNLIVSRDLSSNYTIPSANPTENWDIL</sequence>
<dbReference type="InterPro" id="IPR018618">
    <property type="entry name" value="GID4/10-like"/>
</dbReference>
<comment type="caution">
    <text evidence="3">The sequence shown here is derived from an EMBL/GenBank/DDBJ whole genome shotgun (WGS) entry which is preliminary data.</text>
</comment>
<dbReference type="PANTHER" id="PTHR14534:SF3">
    <property type="entry name" value="GID COMPLEX SUBUNIT 4 HOMOLOG"/>
    <property type="match status" value="1"/>
</dbReference>
<dbReference type="Pfam" id="PF09783">
    <property type="entry name" value="Vac_ImportDeg"/>
    <property type="match status" value="1"/>
</dbReference>
<dbReference type="GO" id="GO:0034657">
    <property type="term" value="C:GID complex"/>
    <property type="evidence" value="ECO:0007669"/>
    <property type="project" value="TreeGrafter"/>
</dbReference>
<dbReference type="GO" id="GO:0045721">
    <property type="term" value="P:negative regulation of gluconeogenesis"/>
    <property type="evidence" value="ECO:0007669"/>
    <property type="project" value="TreeGrafter"/>
</dbReference>
<dbReference type="PROSITE" id="PS51369">
    <property type="entry name" value="TCP"/>
    <property type="match status" value="1"/>
</dbReference>
<evidence type="ECO:0000313" key="3">
    <source>
        <dbReference type="EMBL" id="KAL0347334.1"/>
    </source>
</evidence>
<proteinExistence type="inferred from homology"/>
<name>A0AAW2NXG9_9LAMI</name>
<dbReference type="GO" id="GO:0005773">
    <property type="term" value="C:vacuole"/>
    <property type="evidence" value="ECO:0007669"/>
    <property type="project" value="GOC"/>
</dbReference>
<evidence type="ECO:0000259" key="2">
    <source>
        <dbReference type="PROSITE" id="PS51369"/>
    </source>
</evidence>
<reference evidence="3" key="1">
    <citation type="submission" date="2020-06" db="EMBL/GenBank/DDBJ databases">
        <authorList>
            <person name="Li T."/>
            <person name="Hu X."/>
            <person name="Zhang T."/>
            <person name="Song X."/>
            <person name="Zhang H."/>
            <person name="Dai N."/>
            <person name="Sheng W."/>
            <person name="Hou X."/>
            <person name="Wei L."/>
        </authorList>
    </citation>
    <scope>NUCLEOTIDE SEQUENCE</scope>
    <source>
        <strain evidence="3">KEN8</strain>
        <tissue evidence="3">Leaf</tissue>
    </source>
</reference>
<dbReference type="GO" id="GO:0007039">
    <property type="term" value="P:protein catabolic process in the vacuole"/>
    <property type="evidence" value="ECO:0007669"/>
    <property type="project" value="TreeGrafter"/>
</dbReference>
<dbReference type="InterPro" id="IPR017887">
    <property type="entry name" value="TF_TCP_subgr"/>
</dbReference>
<accession>A0AAW2NXG9</accession>
<comment type="similarity">
    <text evidence="1">Belongs to the GID4/VID24 family.</text>
</comment>
<gene>
    <name evidence="3" type="ORF">Scaly_1749400</name>
</gene>
<dbReference type="GO" id="GO:0043161">
    <property type="term" value="P:proteasome-mediated ubiquitin-dependent protein catabolic process"/>
    <property type="evidence" value="ECO:0007669"/>
    <property type="project" value="TreeGrafter"/>
</dbReference>
<evidence type="ECO:0000256" key="1">
    <source>
        <dbReference type="ARBA" id="ARBA00061469"/>
    </source>
</evidence>